<evidence type="ECO:0000256" key="2">
    <source>
        <dbReference type="ARBA" id="ARBA00007635"/>
    </source>
</evidence>
<comment type="similarity">
    <text evidence="2 6">Belongs to the drug/metabolite transporter (DMT) superfamily. Plant drug/metabolite exporter (P-DME) (TC 2.A.7.4) family.</text>
</comment>
<dbReference type="InterPro" id="IPR000620">
    <property type="entry name" value="EamA_dom"/>
</dbReference>
<feature type="transmembrane region" description="Helical" evidence="6">
    <location>
        <begin position="95"/>
        <end position="115"/>
    </location>
</feature>
<evidence type="ECO:0000256" key="6">
    <source>
        <dbReference type="RuleBase" id="RU363077"/>
    </source>
</evidence>
<evidence type="ECO:0000256" key="5">
    <source>
        <dbReference type="ARBA" id="ARBA00023136"/>
    </source>
</evidence>
<keyword evidence="4 6" id="KW-1133">Transmembrane helix</keyword>
<dbReference type="Proteomes" id="UP000237347">
    <property type="component" value="Unassembled WGS sequence"/>
</dbReference>
<sequence length="372" mass="41839">MKRGRRWREGEVNLKKKSGLDGMIEGCERNGSLKEEIGEKTFHRNLIDIEVKIAKLLRPLWPSGWLPTTMILDIFEGHFSYMKLAKTIEEYPSPLALTALTSLSGTLLSTIMAAIFDHKLSSWRLSWNITLLAPIYSGVAIYGITYYLQTLVSQRKGPVFMTAFRPLSTLLTAIMGLLILREALHLGSILGAMLIILGLYMTLWGKESERKKKHTERGRIIVDFNNCRNKIQHLKENNMFGTKGVRGGEYIILNGARVGSESSKRERLIDLLTQYILCVIANLLFSGLIIVIKVAIEKGCSRYVLLSYGQAFGALTTGVLALLYESESFKIIIRGGRGALYLINLHMQTASGKAKPLKQPKSDNKQYNKQKR</sequence>
<feature type="transmembrane region" description="Helical" evidence="6">
    <location>
        <begin position="272"/>
        <end position="296"/>
    </location>
</feature>
<dbReference type="Pfam" id="PF00892">
    <property type="entry name" value="EamA"/>
    <property type="match status" value="1"/>
</dbReference>
<dbReference type="InterPro" id="IPR030184">
    <property type="entry name" value="WAT1-related"/>
</dbReference>
<feature type="transmembrane region" description="Helical" evidence="6">
    <location>
        <begin position="302"/>
        <end position="324"/>
    </location>
</feature>
<dbReference type="SUPFAM" id="SSF103481">
    <property type="entry name" value="Multidrug resistance efflux transporter EmrE"/>
    <property type="match status" value="1"/>
</dbReference>
<dbReference type="InterPro" id="IPR037185">
    <property type="entry name" value="EmrE-like"/>
</dbReference>
<evidence type="ECO:0000313" key="9">
    <source>
        <dbReference type="EMBL" id="KAK7850965.1"/>
    </source>
</evidence>
<evidence type="ECO:0000256" key="3">
    <source>
        <dbReference type="ARBA" id="ARBA00022692"/>
    </source>
</evidence>
<comment type="caution">
    <text evidence="9">The sequence shown here is derived from an EMBL/GenBank/DDBJ whole genome shotgun (WGS) entry which is preliminary data.</text>
</comment>
<dbReference type="EMBL" id="PKMF04000093">
    <property type="protein sequence ID" value="KAK7850965.1"/>
    <property type="molecule type" value="Genomic_DNA"/>
</dbReference>
<evidence type="ECO:0000256" key="4">
    <source>
        <dbReference type="ARBA" id="ARBA00022989"/>
    </source>
</evidence>
<keyword evidence="10" id="KW-1185">Reference proteome</keyword>
<dbReference type="PANTHER" id="PTHR31218">
    <property type="entry name" value="WAT1-RELATED PROTEIN"/>
    <property type="match status" value="1"/>
</dbReference>
<feature type="transmembrane region" description="Helical" evidence="6">
    <location>
        <begin position="160"/>
        <end position="180"/>
    </location>
</feature>
<feature type="transmembrane region" description="Helical" evidence="6">
    <location>
        <begin position="127"/>
        <end position="148"/>
    </location>
</feature>
<dbReference type="GO" id="GO:0022857">
    <property type="term" value="F:transmembrane transporter activity"/>
    <property type="evidence" value="ECO:0007669"/>
    <property type="project" value="InterPro"/>
</dbReference>
<evidence type="ECO:0000256" key="7">
    <source>
        <dbReference type="SAM" id="MobiDB-lite"/>
    </source>
</evidence>
<proteinExistence type="inferred from homology"/>
<keyword evidence="3 6" id="KW-0812">Transmembrane</keyword>
<dbReference type="GO" id="GO:0016020">
    <property type="term" value="C:membrane"/>
    <property type="evidence" value="ECO:0007669"/>
    <property type="project" value="UniProtKB-SubCell"/>
</dbReference>
<keyword evidence="5 6" id="KW-0472">Membrane</keyword>
<evidence type="ECO:0000259" key="8">
    <source>
        <dbReference type="Pfam" id="PF00892"/>
    </source>
</evidence>
<protein>
    <recommendedName>
        <fullName evidence="6">WAT1-related protein</fullName>
    </recommendedName>
</protein>
<accession>A0AAW0LI42</accession>
<name>A0AAW0LI42_QUESU</name>
<evidence type="ECO:0000313" key="10">
    <source>
        <dbReference type="Proteomes" id="UP000237347"/>
    </source>
</evidence>
<reference evidence="9 10" key="1">
    <citation type="journal article" date="2018" name="Sci. Data">
        <title>The draft genome sequence of cork oak.</title>
        <authorList>
            <person name="Ramos A.M."/>
            <person name="Usie A."/>
            <person name="Barbosa P."/>
            <person name="Barros P.M."/>
            <person name="Capote T."/>
            <person name="Chaves I."/>
            <person name="Simoes F."/>
            <person name="Abreu I."/>
            <person name="Carrasquinho I."/>
            <person name="Faro C."/>
            <person name="Guimaraes J.B."/>
            <person name="Mendonca D."/>
            <person name="Nobrega F."/>
            <person name="Rodrigues L."/>
            <person name="Saibo N.J.M."/>
            <person name="Varela M.C."/>
            <person name="Egas C."/>
            <person name="Matos J."/>
            <person name="Miguel C.M."/>
            <person name="Oliveira M.M."/>
            <person name="Ricardo C.P."/>
            <person name="Goncalves S."/>
        </authorList>
    </citation>
    <scope>NUCLEOTIDE SEQUENCE [LARGE SCALE GENOMIC DNA]</scope>
    <source>
        <strain evidence="10">cv. HL8</strain>
    </source>
</reference>
<dbReference type="AlphaFoldDB" id="A0AAW0LI42"/>
<feature type="region of interest" description="Disordered" evidence="7">
    <location>
        <begin position="353"/>
        <end position="372"/>
    </location>
</feature>
<feature type="transmembrane region" description="Helical" evidence="6">
    <location>
        <begin position="186"/>
        <end position="204"/>
    </location>
</feature>
<organism evidence="9 10">
    <name type="scientific">Quercus suber</name>
    <name type="common">Cork oak</name>
    <dbReference type="NCBI Taxonomy" id="58331"/>
    <lineage>
        <taxon>Eukaryota</taxon>
        <taxon>Viridiplantae</taxon>
        <taxon>Streptophyta</taxon>
        <taxon>Embryophyta</taxon>
        <taxon>Tracheophyta</taxon>
        <taxon>Spermatophyta</taxon>
        <taxon>Magnoliopsida</taxon>
        <taxon>eudicotyledons</taxon>
        <taxon>Gunneridae</taxon>
        <taxon>Pentapetalae</taxon>
        <taxon>rosids</taxon>
        <taxon>fabids</taxon>
        <taxon>Fagales</taxon>
        <taxon>Fagaceae</taxon>
        <taxon>Quercus</taxon>
    </lineage>
</organism>
<feature type="domain" description="EamA" evidence="8">
    <location>
        <begin position="83"/>
        <end position="203"/>
    </location>
</feature>
<gene>
    <name evidence="9" type="ORF">CFP56_043332</name>
</gene>
<comment type="subcellular location">
    <subcellularLocation>
        <location evidence="1 6">Membrane</location>
        <topology evidence="1 6">Multi-pass membrane protein</topology>
    </subcellularLocation>
</comment>
<evidence type="ECO:0000256" key="1">
    <source>
        <dbReference type="ARBA" id="ARBA00004141"/>
    </source>
</evidence>